<evidence type="ECO:0000313" key="1">
    <source>
        <dbReference type="EMBL" id="MBH8587208.1"/>
    </source>
</evidence>
<proteinExistence type="predicted"/>
<name>A0ABS0QE43_THEVU</name>
<dbReference type="EMBL" id="JAECVU010000001">
    <property type="protein sequence ID" value="MBH8587208.1"/>
    <property type="molecule type" value="Genomic_DNA"/>
</dbReference>
<protein>
    <submittedName>
        <fullName evidence="1">Uncharacterized protein</fullName>
    </submittedName>
</protein>
<reference evidence="1 2" key="1">
    <citation type="submission" date="2020-12" db="EMBL/GenBank/DDBJ databases">
        <title>WGS of Thermoactinomyces spp.</title>
        <authorList>
            <person name="Cheng K."/>
        </authorList>
    </citation>
    <scope>NUCLEOTIDE SEQUENCE [LARGE SCALE GENOMIC DNA]</scope>
    <source>
        <strain evidence="2">CICC 10650\ACCC 41061</strain>
    </source>
</reference>
<comment type="caution">
    <text evidence="1">The sequence shown here is derived from an EMBL/GenBank/DDBJ whole genome shotgun (WGS) entry which is preliminary data.</text>
</comment>
<gene>
    <name evidence="1" type="ORF">I8U22_00040</name>
</gene>
<sequence>MLKRIIENKWGLKDPLSGEELLQRIEEMQNKIKDLLYQNHVSAEKKWILIIF</sequence>
<dbReference type="Proteomes" id="UP000641910">
    <property type="component" value="Unassembled WGS sequence"/>
</dbReference>
<accession>A0ABS0QE43</accession>
<keyword evidence="2" id="KW-1185">Reference proteome</keyword>
<organism evidence="1 2">
    <name type="scientific">Thermoactinomyces vulgaris</name>
    <dbReference type="NCBI Taxonomy" id="2026"/>
    <lineage>
        <taxon>Bacteria</taxon>
        <taxon>Bacillati</taxon>
        <taxon>Bacillota</taxon>
        <taxon>Bacilli</taxon>
        <taxon>Bacillales</taxon>
        <taxon>Thermoactinomycetaceae</taxon>
        <taxon>Thermoactinomyces</taxon>
    </lineage>
</organism>
<dbReference type="RefSeq" id="WP_170151227.1">
    <property type="nucleotide sequence ID" value="NZ_JACEIS010000001.1"/>
</dbReference>
<evidence type="ECO:0000313" key="2">
    <source>
        <dbReference type="Proteomes" id="UP000641910"/>
    </source>
</evidence>